<evidence type="ECO:0000313" key="2">
    <source>
        <dbReference type="Proteomes" id="UP000193380"/>
    </source>
</evidence>
<accession>A0A060YXC2</accession>
<sequence length="148" mass="16841">MIDRRRYQQEVDRIKDAMRTKNTLRRPHAAQIAKPVRPKQLPVCSPTNPFYTHVSEPANTYCNALFQSAITEQTTVPNSQLNSVQTNIRVSTGLGNRAVNPTDMLESYPLNIDRDNGEYQSHTVHPSPTPTVLVFTVYYILPWLKACN</sequence>
<protein>
    <submittedName>
        <fullName evidence="1">Uncharacterized protein</fullName>
    </submittedName>
</protein>
<dbReference type="AlphaFoldDB" id="A0A060YXC2"/>
<reference evidence="1" key="2">
    <citation type="submission" date="2014-03" db="EMBL/GenBank/DDBJ databases">
        <authorList>
            <person name="Genoscope - CEA"/>
        </authorList>
    </citation>
    <scope>NUCLEOTIDE SEQUENCE</scope>
</reference>
<evidence type="ECO:0000313" key="1">
    <source>
        <dbReference type="EMBL" id="CDQ94134.1"/>
    </source>
</evidence>
<dbReference type="STRING" id="8022.A0A060YXC2"/>
<organism evidence="1 2">
    <name type="scientific">Oncorhynchus mykiss</name>
    <name type="common">Rainbow trout</name>
    <name type="synonym">Salmo gairdneri</name>
    <dbReference type="NCBI Taxonomy" id="8022"/>
    <lineage>
        <taxon>Eukaryota</taxon>
        <taxon>Metazoa</taxon>
        <taxon>Chordata</taxon>
        <taxon>Craniata</taxon>
        <taxon>Vertebrata</taxon>
        <taxon>Euteleostomi</taxon>
        <taxon>Actinopterygii</taxon>
        <taxon>Neopterygii</taxon>
        <taxon>Teleostei</taxon>
        <taxon>Protacanthopterygii</taxon>
        <taxon>Salmoniformes</taxon>
        <taxon>Salmonidae</taxon>
        <taxon>Salmoninae</taxon>
        <taxon>Oncorhynchus</taxon>
    </lineage>
</organism>
<proteinExistence type="predicted"/>
<gene>
    <name evidence="1" type="ORF">GSONMT00052460001</name>
</gene>
<dbReference type="PaxDb" id="8022-A0A060YXC2"/>
<name>A0A060YXC2_ONCMY</name>
<dbReference type="EMBL" id="FR916927">
    <property type="protein sequence ID" value="CDQ94134.1"/>
    <property type="molecule type" value="Genomic_DNA"/>
</dbReference>
<dbReference type="Proteomes" id="UP000193380">
    <property type="component" value="Unassembled WGS sequence"/>
</dbReference>
<reference evidence="1" key="1">
    <citation type="journal article" date="2014" name="Nat. Commun.">
        <title>The rainbow trout genome provides novel insights into evolution after whole-genome duplication in vertebrates.</title>
        <authorList>
            <person name="Berthelot C."/>
            <person name="Brunet F."/>
            <person name="Chalopin D."/>
            <person name="Juanchich A."/>
            <person name="Bernard M."/>
            <person name="Noel B."/>
            <person name="Bento P."/>
            <person name="Da Silva C."/>
            <person name="Labadie K."/>
            <person name="Alberti A."/>
            <person name="Aury J.M."/>
            <person name="Louis A."/>
            <person name="Dehais P."/>
            <person name="Bardou P."/>
            <person name="Montfort J."/>
            <person name="Klopp C."/>
            <person name="Cabau C."/>
            <person name="Gaspin C."/>
            <person name="Thorgaard G.H."/>
            <person name="Boussaha M."/>
            <person name="Quillet E."/>
            <person name="Guyomard R."/>
            <person name="Galiana D."/>
            <person name="Bobe J."/>
            <person name="Volff J.N."/>
            <person name="Genet C."/>
            <person name="Wincker P."/>
            <person name="Jaillon O."/>
            <person name="Roest Crollius H."/>
            <person name="Guiguen Y."/>
        </authorList>
    </citation>
    <scope>NUCLEOTIDE SEQUENCE [LARGE SCALE GENOMIC DNA]</scope>
</reference>